<dbReference type="AlphaFoldDB" id="A0A4R6AUC4"/>
<dbReference type="Gene3D" id="1.10.260.40">
    <property type="entry name" value="lambda repressor-like DNA-binding domains"/>
    <property type="match status" value="1"/>
</dbReference>
<organism evidence="1 2">
    <name type="scientific">Meridianimarinicoccus aquatilis</name>
    <dbReference type="NCBI Taxonomy" id="2552766"/>
    <lineage>
        <taxon>Bacteria</taxon>
        <taxon>Pseudomonadati</taxon>
        <taxon>Pseudomonadota</taxon>
        <taxon>Alphaproteobacteria</taxon>
        <taxon>Rhodobacterales</taxon>
        <taxon>Paracoccaceae</taxon>
        <taxon>Meridianimarinicoccus</taxon>
    </lineage>
</organism>
<dbReference type="OrthoDB" id="7597230at2"/>
<accession>A0A4R6AUC4</accession>
<gene>
    <name evidence="1" type="ORF">E2L05_14485</name>
</gene>
<dbReference type="Proteomes" id="UP000294562">
    <property type="component" value="Unassembled WGS sequence"/>
</dbReference>
<dbReference type="InterPro" id="IPR001387">
    <property type="entry name" value="Cro/C1-type_HTH"/>
</dbReference>
<name>A0A4R6AUC4_9RHOB</name>
<keyword evidence="2" id="KW-1185">Reference proteome</keyword>
<dbReference type="InterPro" id="IPR047675">
    <property type="entry name" value="Putative_zinc-bd"/>
</dbReference>
<dbReference type="InterPro" id="IPR010982">
    <property type="entry name" value="Lambda_DNA-bd_dom_sf"/>
</dbReference>
<sequence length="186" mass="20380">MTGDELRAHRVTHGLSRRALAALADLHPDTVKYWERKPTVDLRGYAPDKLMRALGAAHLSSRGVYSSLEPRGIFGTFTRARGGVLQFAVISAAASHGPISCGARTRKGTACKARPIPSKKRCKFHGGCSTGPKTIEGRTRIAEVQRSRWALWREERAQPEIRAETTVTEQGGGCFHKTCVGNERLC</sequence>
<protein>
    <submittedName>
        <fullName evidence="1">XRE family transcriptional regulator</fullName>
    </submittedName>
</protein>
<reference evidence="1 2" key="1">
    <citation type="submission" date="2019-03" db="EMBL/GenBank/DDBJ databases">
        <title>Rhodobacteraceae bacterium SM1902, a new member of the family Rhodobacteraceae isolated from Yantai.</title>
        <authorList>
            <person name="Sun Y."/>
        </authorList>
    </citation>
    <scope>NUCLEOTIDE SEQUENCE [LARGE SCALE GENOMIC DNA]</scope>
    <source>
        <strain evidence="1 2">SM1902</strain>
    </source>
</reference>
<dbReference type="NCBIfam" id="NF041373">
    <property type="entry name" value="HGG_STG"/>
    <property type="match status" value="1"/>
</dbReference>
<evidence type="ECO:0000313" key="2">
    <source>
        <dbReference type="Proteomes" id="UP000294562"/>
    </source>
</evidence>
<dbReference type="CDD" id="cd00093">
    <property type="entry name" value="HTH_XRE"/>
    <property type="match status" value="1"/>
</dbReference>
<dbReference type="EMBL" id="SMZO01000038">
    <property type="protein sequence ID" value="TDL85816.1"/>
    <property type="molecule type" value="Genomic_DNA"/>
</dbReference>
<proteinExistence type="predicted"/>
<dbReference type="SUPFAM" id="SSF47413">
    <property type="entry name" value="lambda repressor-like DNA-binding domains"/>
    <property type="match status" value="1"/>
</dbReference>
<evidence type="ECO:0000313" key="1">
    <source>
        <dbReference type="EMBL" id="TDL85816.1"/>
    </source>
</evidence>
<dbReference type="GO" id="GO:0003677">
    <property type="term" value="F:DNA binding"/>
    <property type="evidence" value="ECO:0007669"/>
    <property type="project" value="InterPro"/>
</dbReference>
<comment type="caution">
    <text evidence="1">The sequence shown here is derived from an EMBL/GenBank/DDBJ whole genome shotgun (WGS) entry which is preliminary data.</text>
</comment>